<dbReference type="EMBL" id="JAAIKE010000005">
    <property type="protein sequence ID" value="NEX47630.1"/>
    <property type="molecule type" value="Genomic_DNA"/>
</dbReference>
<evidence type="ECO:0000313" key="2">
    <source>
        <dbReference type="EMBL" id="NEX47630.1"/>
    </source>
</evidence>
<dbReference type="AlphaFoldDB" id="A0A6B3RNJ4"/>
<dbReference type="Gene3D" id="1.10.1750.10">
    <property type="match status" value="1"/>
</dbReference>
<protein>
    <recommendedName>
        <fullName evidence="1">Chromosomal replication initiator DnaA C-terminal domain-containing protein</fullName>
    </recommendedName>
</protein>
<accession>A0A6B3RNJ4</accession>
<dbReference type="RefSeq" id="WP_164613543.1">
    <property type="nucleotide sequence ID" value="NZ_JAAIKE010000005.1"/>
</dbReference>
<keyword evidence="3" id="KW-1185">Reference proteome</keyword>
<dbReference type="GO" id="GO:0043565">
    <property type="term" value="F:sequence-specific DNA binding"/>
    <property type="evidence" value="ECO:0007669"/>
    <property type="project" value="InterPro"/>
</dbReference>
<dbReference type="GO" id="GO:0006275">
    <property type="term" value="P:regulation of DNA replication"/>
    <property type="evidence" value="ECO:0007669"/>
    <property type="project" value="InterPro"/>
</dbReference>
<dbReference type="InterPro" id="IPR013159">
    <property type="entry name" value="DnaA_C"/>
</dbReference>
<dbReference type="SMART" id="SM00760">
    <property type="entry name" value="Bac_DnaA_C"/>
    <property type="match status" value="1"/>
</dbReference>
<evidence type="ECO:0000313" key="3">
    <source>
        <dbReference type="Proteomes" id="UP000481421"/>
    </source>
</evidence>
<gene>
    <name evidence="2" type="ORF">G3572_15565</name>
</gene>
<proteinExistence type="predicted"/>
<dbReference type="CDD" id="cd06571">
    <property type="entry name" value="Bac_DnaA_C"/>
    <property type="match status" value="1"/>
</dbReference>
<dbReference type="InterPro" id="IPR010921">
    <property type="entry name" value="Trp_repressor/repl_initiator"/>
</dbReference>
<dbReference type="GO" id="GO:0005524">
    <property type="term" value="F:ATP binding"/>
    <property type="evidence" value="ECO:0007669"/>
    <property type="project" value="InterPro"/>
</dbReference>
<dbReference type="Proteomes" id="UP000481421">
    <property type="component" value="Unassembled WGS sequence"/>
</dbReference>
<organism evidence="2 3">
    <name type="scientific">Pseudotabrizicola algicola</name>
    <dbReference type="NCBI Taxonomy" id="2709381"/>
    <lineage>
        <taxon>Bacteria</taxon>
        <taxon>Pseudomonadati</taxon>
        <taxon>Pseudomonadota</taxon>
        <taxon>Alphaproteobacteria</taxon>
        <taxon>Rhodobacterales</taxon>
        <taxon>Paracoccaceae</taxon>
        <taxon>Pseudotabrizicola</taxon>
    </lineage>
</organism>
<dbReference type="GO" id="GO:0006270">
    <property type="term" value="P:DNA replication initiation"/>
    <property type="evidence" value="ECO:0007669"/>
    <property type="project" value="InterPro"/>
</dbReference>
<dbReference type="Pfam" id="PF08299">
    <property type="entry name" value="Bac_DnaA_C"/>
    <property type="match status" value="1"/>
</dbReference>
<evidence type="ECO:0000259" key="1">
    <source>
        <dbReference type="SMART" id="SM00760"/>
    </source>
</evidence>
<reference evidence="2 3" key="1">
    <citation type="submission" date="2020-02" db="EMBL/GenBank/DDBJ databases">
        <title>Rhodobacter algicola sp. nov., isolated from microalga culture.</title>
        <authorList>
            <person name="Park C.-Y."/>
        </authorList>
    </citation>
    <scope>NUCLEOTIDE SEQUENCE [LARGE SCALE GENOMIC DNA]</scope>
    <source>
        <strain evidence="2 3">ETT8</strain>
    </source>
</reference>
<name>A0A6B3RNJ4_9RHOB</name>
<feature type="domain" description="Chromosomal replication initiator DnaA C-terminal" evidence="1">
    <location>
        <begin position="12"/>
        <end position="82"/>
    </location>
</feature>
<dbReference type="SUPFAM" id="SSF48295">
    <property type="entry name" value="TrpR-like"/>
    <property type="match status" value="1"/>
</dbReference>
<sequence>MRLPPSMKETRPAQEVIDAFLSLRQASADLIITSRISIRPVVRVRHELMWLLRDLTHLTLSGIGQLVGGRDETTVRYGIDQVSDRIAQDDGYRREVQYLRRSILTGASSGMMPDLCLTAVRSVLANGDLSDAEARKAALQLTEARHG</sequence>
<comment type="caution">
    <text evidence="2">The sequence shown here is derived from an EMBL/GenBank/DDBJ whole genome shotgun (WGS) entry which is preliminary data.</text>
</comment>